<dbReference type="GO" id="GO:0046872">
    <property type="term" value="F:metal ion binding"/>
    <property type="evidence" value="ECO:0007669"/>
    <property type="project" value="UniProtKB-KW"/>
</dbReference>
<keyword evidence="4" id="KW-0408">Iron</keyword>
<dbReference type="Pfam" id="PF01512">
    <property type="entry name" value="Complex1_51K"/>
    <property type="match status" value="1"/>
</dbReference>
<evidence type="ECO:0000259" key="7">
    <source>
        <dbReference type="SMART" id="SM00928"/>
    </source>
</evidence>
<keyword evidence="2" id="KW-0004">4Fe-4S</keyword>
<evidence type="ECO:0000256" key="5">
    <source>
        <dbReference type="ARBA" id="ARBA00023014"/>
    </source>
</evidence>
<evidence type="ECO:0000256" key="4">
    <source>
        <dbReference type="ARBA" id="ARBA00023004"/>
    </source>
</evidence>
<evidence type="ECO:0000256" key="3">
    <source>
        <dbReference type="ARBA" id="ARBA00022723"/>
    </source>
</evidence>
<comment type="similarity">
    <text evidence="1">Belongs to the complex I 51 kDa subunit family.</text>
</comment>
<dbReference type="Gene3D" id="1.20.1440.230">
    <property type="entry name" value="NADH-ubiquinone oxidoreductase 51kDa subunit, iron-sulphur binding domain"/>
    <property type="match status" value="1"/>
</dbReference>
<keyword evidence="5" id="KW-0411">Iron-sulfur</keyword>
<dbReference type="AlphaFoldDB" id="A0A6J7JBF8"/>
<accession>A0A6J7JBF8</accession>
<evidence type="ECO:0000256" key="2">
    <source>
        <dbReference type="ARBA" id="ARBA00022485"/>
    </source>
</evidence>
<dbReference type="SUPFAM" id="SSF140490">
    <property type="entry name" value="Nqo1C-terminal domain-like"/>
    <property type="match status" value="1"/>
</dbReference>
<dbReference type="InterPro" id="IPR037207">
    <property type="entry name" value="Nuop51_4Fe4S-bd_sf"/>
</dbReference>
<dbReference type="SUPFAM" id="SSF142984">
    <property type="entry name" value="Nqo1 middle domain-like"/>
    <property type="match status" value="1"/>
</dbReference>
<feature type="domain" description="NADH-ubiquinone oxidoreductase 51kDa subunit iron-sulphur binding" evidence="7">
    <location>
        <begin position="323"/>
        <end position="368"/>
    </location>
</feature>
<dbReference type="Gene3D" id="3.40.50.11540">
    <property type="entry name" value="NADH-ubiquinone oxidoreductase 51kDa subunit"/>
    <property type="match status" value="1"/>
</dbReference>
<keyword evidence="3" id="KW-0479">Metal-binding</keyword>
<evidence type="ECO:0000313" key="8">
    <source>
        <dbReference type="EMBL" id="CAB4940643.1"/>
    </source>
</evidence>
<dbReference type="GO" id="GO:0051539">
    <property type="term" value="F:4 iron, 4 sulfur cluster binding"/>
    <property type="evidence" value="ECO:0007669"/>
    <property type="project" value="UniProtKB-KW"/>
</dbReference>
<evidence type="ECO:0000256" key="1">
    <source>
        <dbReference type="ARBA" id="ARBA00007523"/>
    </source>
</evidence>
<feature type="region of interest" description="Disordered" evidence="6">
    <location>
        <begin position="420"/>
        <end position="440"/>
    </location>
</feature>
<dbReference type="SUPFAM" id="SSF142019">
    <property type="entry name" value="Nqo1 FMN-binding domain-like"/>
    <property type="match status" value="1"/>
</dbReference>
<dbReference type="PANTHER" id="PTHR43578">
    <property type="entry name" value="NADH-QUINONE OXIDOREDUCTASE SUBUNIT F"/>
    <property type="match status" value="1"/>
</dbReference>
<dbReference type="InterPro" id="IPR019554">
    <property type="entry name" value="Soluble_ligand-bd"/>
</dbReference>
<protein>
    <submittedName>
        <fullName evidence="8">Unannotated protein</fullName>
    </submittedName>
</protein>
<dbReference type="Pfam" id="PF10531">
    <property type="entry name" value="SLBB"/>
    <property type="match status" value="1"/>
</dbReference>
<dbReference type="InterPro" id="IPR037225">
    <property type="entry name" value="Nuo51_FMN-bd_sf"/>
</dbReference>
<proteinExistence type="inferred from homology"/>
<name>A0A6J7JBF8_9ZZZZ</name>
<dbReference type="SMART" id="SM00928">
    <property type="entry name" value="NADH_4Fe-4S"/>
    <property type="match status" value="1"/>
</dbReference>
<evidence type="ECO:0000256" key="6">
    <source>
        <dbReference type="SAM" id="MobiDB-lite"/>
    </source>
</evidence>
<organism evidence="8">
    <name type="scientific">freshwater metagenome</name>
    <dbReference type="NCBI Taxonomy" id="449393"/>
    <lineage>
        <taxon>unclassified sequences</taxon>
        <taxon>metagenomes</taxon>
        <taxon>ecological metagenomes</taxon>
    </lineage>
</organism>
<dbReference type="Pfam" id="PF10589">
    <property type="entry name" value="NADH_4Fe-4S"/>
    <property type="match status" value="1"/>
</dbReference>
<dbReference type="InterPro" id="IPR011538">
    <property type="entry name" value="Nuo51_FMN-bd"/>
</dbReference>
<dbReference type="PANTHER" id="PTHR43578:SF3">
    <property type="entry name" value="NADH-QUINONE OXIDOREDUCTASE SUBUNIT F"/>
    <property type="match status" value="1"/>
</dbReference>
<dbReference type="InterPro" id="IPR019575">
    <property type="entry name" value="Nuop51_4Fe4S-bd"/>
</dbReference>
<reference evidence="8" key="1">
    <citation type="submission" date="2020-05" db="EMBL/GenBank/DDBJ databases">
        <authorList>
            <person name="Chiriac C."/>
            <person name="Salcher M."/>
            <person name="Ghai R."/>
            <person name="Kavagutti S V."/>
        </authorList>
    </citation>
    <scope>NUCLEOTIDE SEQUENCE</scope>
</reference>
<sequence length="440" mass="45761">MLTHRLLPIDPQTGRARDLRSLAAHAAAFGPLPTPPSAADGHPGALIEAIAEARLCGRGGGWFPTARKMQAVVDSAAGRRQRSPGSRPVVIANAMEGEPASGKDAVLLAHVPHLILDGIQAAAATVGATDAYLAVHRGTPSIDDLDRAIAERRSDPVRVELITPPARYVASEESALAHWAGDGSATPVYGDRPFERGMNGRPTLVQNVETLAHLGLIARHGGAWFAEVGDAQAPGTTLVTVGGRVRQPGVIEVPTGTPVSELLARCGDVDGPVEGFLTGGYGGAWVASEALWSAEWAPAQVREAGGVIGAGILWALDAGICPLHEIARVATYMAGESAGQCGPCRFGLPSVADDLTDLARATSTREDLARINARLALVVNRGGCKHPDGTARFIGTGLTVFSEEVAEHLRGGCSASRTGNSLPIPQVRKSPVKRAGKDFR</sequence>
<dbReference type="Gene3D" id="3.10.20.600">
    <property type="match status" value="1"/>
</dbReference>
<gene>
    <name evidence="8" type="ORF">UFOPK3772_00899</name>
</gene>
<dbReference type="EMBL" id="CAFBNE010000020">
    <property type="protein sequence ID" value="CAB4940643.1"/>
    <property type="molecule type" value="Genomic_DNA"/>
</dbReference>